<reference evidence="5 6" key="1">
    <citation type="submission" date="2019-09" db="EMBL/GenBank/DDBJ databases">
        <title>Wenzhouxiangella sp. Genome sequencing and assembly.</title>
        <authorList>
            <person name="Zhang R."/>
        </authorList>
    </citation>
    <scope>NUCLEOTIDE SEQUENCE [LARGE SCALE GENOMIC DNA]</scope>
    <source>
        <strain evidence="5 6">W260</strain>
    </source>
</reference>
<accession>A0A5N0TC88</accession>
<dbReference type="InterPro" id="IPR001533">
    <property type="entry name" value="Pterin_deHydtase"/>
</dbReference>
<sequence length="110" mass="12783">MSLSERQCRPCEGGTERLPVERARKLLRQLEDWRMDADGLEIKRTFRIEGFSRVLDFINRLAWLSHRQGHHPDFRVFPGGCVVRYSTHAIGGLSENDFICAARLDRLARD</sequence>
<dbReference type="Gene3D" id="3.30.1360.20">
    <property type="entry name" value="Transcriptional coactivator/pterin dehydratase"/>
    <property type="match status" value="1"/>
</dbReference>
<dbReference type="AlphaFoldDB" id="A0A5N0TC88"/>
<name>A0A5N0TC88_9GAMM</name>
<dbReference type="PANTHER" id="PTHR12599:SF0">
    <property type="entry name" value="PTERIN-4-ALPHA-CARBINOLAMINE DEHYDRATASE"/>
    <property type="match status" value="1"/>
</dbReference>
<dbReference type="HAMAP" id="MF_00434">
    <property type="entry name" value="Pterin_4_alpha"/>
    <property type="match status" value="1"/>
</dbReference>
<keyword evidence="6" id="KW-1185">Reference proteome</keyword>
<dbReference type="GO" id="GO:0006729">
    <property type="term" value="P:tetrahydrobiopterin biosynthetic process"/>
    <property type="evidence" value="ECO:0007669"/>
    <property type="project" value="InterPro"/>
</dbReference>
<dbReference type="PANTHER" id="PTHR12599">
    <property type="entry name" value="PTERIN-4-ALPHA-CARBINOLAMINE DEHYDRATASE"/>
    <property type="match status" value="1"/>
</dbReference>
<dbReference type="GO" id="GO:0008124">
    <property type="term" value="F:4-alpha-hydroxytetrahydrobiopterin dehydratase activity"/>
    <property type="evidence" value="ECO:0007669"/>
    <property type="project" value="UniProtKB-UniRule"/>
</dbReference>
<evidence type="ECO:0000256" key="4">
    <source>
        <dbReference type="HAMAP-Rule" id="MF_00434"/>
    </source>
</evidence>
<dbReference type="Pfam" id="PF01329">
    <property type="entry name" value="Pterin_4a"/>
    <property type="match status" value="1"/>
</dbReference>
<evidence type="ECO:0000256" key="2">
    <source>
        <dbReference type="ARBA" id="ARBA00006472"/>
    </source>
</evidence>
<dbReference type="SUPFAM" id="SSF55248">
    <property type="entry name" value="PCD-like"/>
    <property type="match status" value="1"/>
</dbReference>
<dbReference type="EMBL" id="VYXP01000004">
    <property type="protein sequence ID" value="KAA9132034.1"/>
    <property type="molecule type" value="Genomic_DNA"/>
</dbReference>
<gene>
    <name evidence="5" type="ORF">F3N42_07640</name>
</gene>
<dbReference type="RefSeq" id="WP_150863824.1">
    <property type="nucleotide sequence ID" value="NZ_VYXP01000004.1"/>
</dbReference>
<proteinExistence type="inferred from homology"/>
<evidence type="ECO:0000313" key="5">
    <source>
        <dbReference type="EMBL" id="KAA9132034.1"/>
    </source>
</evidence>
<evidence type="ECO:0000256" key="1">
    <source>
        <dbReference type="ARBA" id="ARBA00001554"/>
    </source>
</evidence>
<protein>
    <recommendedName>
        <fullName evidence="4">Putative pterin-4-alpha-carbinolamine dehydratase</fullName>
        <shortName evidence="4">PHS</shortName>
        <ecNumber evidence="4">4.2.1.96</ecNumber>
    </recommendedName>
    <alternativeName>
        <fullName evidence="4">4-alpha-hydroxy-tetrahydropterin dehydratase</fullName>
    </alternativeName>
    <alternativeName>
        <fullName evidence="4">Pterin carbinolamine dehydratase</fullName>
        <shortName evidence="4">PCD</shortName>
    </alternativeName>
</protein>
<dbReference type="InterPro" id="IPR036428">
    <property type="entry name" value="PCD_sf"/>
</dbReference>
<evidence type="ECO:0000313" key="6">
    <source>
        <dbReference type="Proteomes" id="UP000325372"/>
    </source>
</evidence>
<dbReference type="EC" id="4.2.1.96" evidence="4"/>
<comment type="caution">
    <text evidence="5">The sequence shown here is derived from an EMBL/GenBank/DDBJ whole genome shotgun (WGS) entry which is preliminary data.</text>
</comment>
<comment type="catalytic activity">
    <reaction evidence="1 4">
        <text>(4aS,6R)-4a-hydroxy-L-erythro-5,6,7,8-tetrahydrobiopterin = (6R)-L-erythro-6,7-dihydrobiopterin + H2O</text>
        <dbReference type="Rhea" id="RHEA:11920"/>
        <dbReference type="ChEBI" id="CHEBI:15377"/>
        <dbReference type="ChEBI" id="CHEBI:15642"/>
        <dbReference type="ChEBI" id="CHEBI:43120"/>
        <dbReference type="EC" id="4.2.1.96"/>
    </reaction>
</comment>
<dbReference type="Proteomes" id="UP000325372">
    <property type="component" value="Unassembled WGS sequence"/>
</dbReference>
<keyword evidence="3 4" id="KW-0456">Lyase</keyword>
<organism evidence="5 6">
    <name type="scientific">Marinihelvus fidelis</name>
    <dbReference type="NCBI Taxonomy" id="2613842"/>
    <lineage>
        <taxon>Bacteria</taxon>
        <taxon>Pseudomonadati</taxon>
        <taxon>Pseudomonadota</taxon>
        <taxon>Gammaproteobacteria</taxon>
        <taxon>Chromatiales</taxon>
        <taxon>Wenzhouxiangellaceae</taxon>
        <taxon>Marinihelvus</taxon>
    </lineage>
</organism>
<evidence type="ECO:0000256" key="3">
    <source>
        <dbReference type="ARBA" id="ARBA00023239"/>
    </source>
</evidence>
<comment type="similarity">
    <text evidence="2 4">Belongs to the pterin-4-alpha-carbinolamine dehydratase family.</text>
</comment>